<accession>A0A8J2VYN2</accession>
<dbReference type="Proteomes" id="UP000789390">
    <property type="component" value="Unassembled WGS sequence"/>
</dbReference>
<dbReference type="AlphaFoldDB" id="A0A8J2VYN2"/>
<keyword evidence="8" id="KW-0067">ATP-binding</keyword>
<dbReference type="InterPro" id="IPR049080">
    <property type="entry name" value="MOV-10-like_beta-barrel"/>
</dbReference>
<evidence type="ECO:0000256" key="7">
    <source>
        <dbReference type="ARBA" id="ARBA00022806"/>
    </source>
</evidence>
<dbReference type="Pfam" id="PF21634">
    <property type="entry name" value="MOV-10_beta-barrel"/>
    <property type="match status" value="1"/>
</dbReference>
<dbReference type="CDD" id="cd18808">
    <property type="entry name" value="SF1_C_Upf1"/>
    <property type="match status" value="1"/>
</dbReference>
<feature type="domain" description="DNA2/NAM7 helicase helicase" evidence="12">
    <location>
        <begin position="664"/>
        <end position="750"/>
    </location>
</feature>
<comment type="similarity">
    <text evidence="2">Belongs to the DNA2/NAM7 helicase family. SDE3 subfamily.</text>
</comment>
<dbReference type="Pfam" id="PF13086">
    <property type="entry name" value="AAA_11"/>
    <property type="match status" value="2"/>
</dbReference>
<feature type="domain" description="DNA2/NAM7 helicase-like C-terminal" evidence="13">
    <location>
        <begin position="866"/>
        <end position="1067"/>
    </location>
</feature>
<dbReference type="Pfam" id="PF13087">
    <property type="entry name" value="AAA_12"/>
    <property type="match status" value="1"/>
</dbReference>
<dbReference type="FunFam" id="3.40.50.300:FF:000608">
    <property type="entry name" value="Mov10 RISC complex RNA helicase"/>
    <property type="match status" value="1"/>
</dbReference>
<feature type="domain" description="DNA2/NAM7 helicase helicase" evidence="12">
    <location>
        <begin position="775"/>
        <end position="847"/>
    </location>
</feature>
<feature type="domain" description="Helicase MOV-10-like beta-barrel" evidence="14">
    <location>
        <begin position="527"/>
        <end position="596"/>
    </location>
</feature>
<comment type="catalytic activity">
    <reaction evidence="11">
        <text>ATP + H2O = ADP + phosphate + H(+)</text>
        <dbReference type="Rhea" id="RHEA:13065"/>
        <dbReference type="ChEBI" id="CHEBI:15377"/>
        <dbReference type="ChEBI" id="CHEBI:15378"/>
        <dbReference type="ChEBI" id="CHEBI:30616"/>
        <dbReference type="ChEBI" id="CHEBI:43474"/>
        <dbReference type="ChEBI" id="CHEBI:456216"/>
        <dbReference type="EC" id="3.6.4.13"/>
    </reaction>
</comment>
<evidence type="ECO:0000256" key="4">
    <source>
        <dbReference type="ARBA" id="ARBA00022490"/>
    </source>
</evidence>
<dbReference type="EMBL" id="CAKKLH010000007">
    <property type="protein sequence ID" value="CAH0098770.1"/>
    <property type="molecule type" value="Genomic_DNA"/>
</dbReference>
<dbReference type="GO" id="GO:0031047">
    <property type="term" value="P:regulatory ncRNA-mediated gene silencing"/>
    <property type="evidence" value="ECO:0007669"/>
    <property type="project" value="UniProtKB-KW"/>
</dbReference>
<dbReference type="EC" id="3.6.4.13" evidence="3"/>
<comment type="subcellular location">
    <subcellularLocation>
        <location evidence="1">Cytoplasm</location>
        <location evidence="1">Cytoplasmic ribonucleoprotein granule</location>
    </subcellularLocation>
</comment>
<evidence type="ECO:0000259" key="14">
    <source>
        <dbReference type="Pfam" id="PF21634"/>
    </source>
</evidence>
<comment type="caution">
    <text evidence="15">The sequence shown here is derived from an EMBL/GenBank/DDBJ whole genome shotgun (WGS) entry which is preliminary data.</text>
</comment>
<evidence type="ECO:0000313" key="16">
    <source>
        <dbReference type="Proteomes" id="UP000789390"/>
    </source>
</evidence>
<evidence type="ECO:0000259" key="12">
    <source>
        <dbReference type="Pfam" id="PF13086"/>
    </source>
</evidence>
<dbReference type="CDD" id="cd18078">
    <property type="entry name" value="DEXXQc_Mov10L1"/>
    <property type="match status" value="1"/>
</dbReference>
<dbReference type="GO" id="GO:0016787">
    <property type="term" value="F:hydrolase activity"/>
    <property type="evidence" value="ECO:0007669"/>
    <property type="project" value="UniProtKB-KW"/>
</dbReference>
<evidence type="ECO:0000256" key="3">
    <source>
        <dbReference type="ARBA" id="ARBA00012552"/>
    </source>
</evidence>
<dbReference type="GO" id="GO:0036464">
    <property type="term" value="C:cytoplasmic ribonucleoprotein granule"/>
    <property type="evidence" value="ECO:0007669"/>
    <property type="project" value="UniProtKB-SubCell"/>
</dbReference>
<evidence type="ECO:0000256" key="8">
    <source>
        <dbReference type="ARBA" id="ARBA00022840"/>
    </source>
</evidence>
<evidence type="ECO:0000256" key="1">
    <source>
        <dbReference type="ARBA" id="ARBA00004331"/>
    </source>
</evidence>
<keyword evidence="5" id="KW-0547">Nucleotide-binding</keyword>
<keyword evidence="7" id="KW-0347">Helicase</keyword>
<proteinExistence type="inferred from homology"/>
<evidence type="ECO:0000256" key="9">
    <source>
        <dbReference type="ARBA" id="ARBA00022884"/>
    </source>
</evidence>
<name>A0A8J2VYN2_9CRUS</name>
<dbReference type="InterPro" id="IPR047187">
    <property type="entry name" value="SF1_C_Upf1"/>
</dbReference>
<evidence type="ECO:0000256" key="6">
    <source>
        <dbReference type="ARBA" id="ARBA00022801"/>
    </source>
</evidence>
<evidence type="ECO:0000256" key="5">
    <source>
        <dbReference type="ARBA" id="ARBA00022741"/>
    </source>
</evidence>
<dbReference type="GO" id="GO:0003723">
    <property type="term" value="F:RNA binding"/>
    <property type="evidence" value="ECO:0007669"/>
    <property type="project" value="UniProtKB-KW"/>
</dbReference>
<dbReference type="Gene3D" id="3.40.50.300">
    <property type="entry name" value="P-loop containing nucleotide triphosphate hydrolases"/>
    <property type="match status" value="2"/>
</dbReference>
<dbReference type="SUPFAM" id="SSF52540">
    <property type="entry name" value="P-loop containing nucleoside triphosphate hydrolases"/>
    <property type="match status" value="1"/>
</dbReference>
<evidence type="ECO:0000256" key="11">
    <source>
        <dbReference type="ARBA" id="ARBA00047984"/>
    </source>
</evidence>
<dbReference type="PANTHER" id="PTHR45418">
    <property type="entry name" value="CANCER/TESTIS ANTIGEN 55"/>
    <property type="match status" value="1"/>
</dbReference>
<dbReference type="GO" id="GO:0005524">
    <property type="term" value="F:ATP binding"/>
    <property type="evidence" value="ECO:0007669"/>
    <property type="project" value="UniProtKB-KW"/>
</dbReference>
<evidence type="ECO:0000256" key="10">
    <source>
        <dbReference type="ARBA" id="ARBA00023158"/>
    </source>
</evidence>
<dbReference type="InterPro" id="IPR041677">
    <property type="entry name" value="DNA2/NAM7_AAA_11"/>
</dbReference>
<reference evidence="15" key="1">
    <citation type="submission" date="2021-11" db="EMBL/GenBank/DDBJ databases">
        <authorList>
            <person name="Schell T."/>
        </authorList>
    </citation>
    <scope>NUCLEOTIDE SEQUENCE</scope>
    <source>
        <strain evidence="15">M5</strain>
    </source>
</reference>
<dbReference type="PANTHER" id="PTHR45418:SF1">
    <property type="entry name" value="CANCER_TESTIS ANTIGEN 55"/>
    <property type="match status" value="1"/>
</dbReference>
<dbReference type="GO" id="GO:0003724">
    <property type="term" value="F:RNA helicase activity"/>
    <property type="evidence" value="ECO:0007669"/>
    <property type="project" value="UniProtKB-EC"/>
</dbReference>
<keyword evidence="16" id="KW-1185">Reference proteome</keyword>
<dbReference type="OrthoDB" id="6513042at2759"/>
<organism evidence="15 16">
    <name type="scientific">Daphnia galeata</name>
    <dbReference type="NCBI Taxonomy" id="27404"/>
    <lineage>
        <taxon>Eukaryota</taxon>
        <taxon>Metazoa</taxon>
        <taxon>Ecdysozoa</taxon>
        <taxon>Arthropoda</taxon>
        <taxon>Crustacea</taxon>
        <taxon>Branchiopoda</taxon>
        <taxon>Diplostraca</taxon>
        <taxon>Cladocera</taxon>
        <taxon>Anomopoda</taxon>
        <taxon>Daphniidae</taxon>
        <taxon>Daphnia</taxon>
    </lineage>
</organism>
<sequence>MVQFGFLKMFQQFWDIMKSLFPYESDPGFNEDLLEVLFQDDGSHYETERISGTVTTLRESQTLAIINHDIYMDLSVPIPGGKKLRLNDFIVAVVKRRCEDDAWRVERVEMVERTNSWNNRKDSGDLDDSQEIQYSQNGVCTDPSAEHLQSKTIVGQVTNVSSKIVINKGEFELPQNNVDGIIYVVGDWLTLKILFDPEETEKKPKCIGAEPLRKWKFEGRINIFQEDKGIIDNDIFFNSSVCINGYKPNLKDFVHVTAIESNAGGEDFLWRAISVVPTSNSGRSTRNGNNLSSTRILKDAREITIDKDTNFGFMEMGTEKEIRIEMVNVDLIEHTFLNAKFLNMRSNFEIRDQSFPIIIPVNGKVFIDIFFKATTMGKMNDVLEFDFGKFIVERNISAEVRGTDNVAGENSAVPFLTRFKQRQQVSRRQVMEDESHGDSNWVMKGIRPFKPPPFTTLRLASYPVPRSLWQTIQQKTDLVSSNPSLGDILQPKNYCIKFQTLLHLEEIETTTRLREFDIDRASLKPMGPYLALEVVGLSEKRPSLVAGDGVILSNPWGGGGLSYEGFVHATLKSEALIQFHPDFHQKYDGEDYAVRFLFNRTTMRRYHTAVETSAKHPGFKILFPNDPEIRPPQFKLNSQKSSVADRLFQRKSDEEKIEWVNSRLNCEQRRAVLRILEGVHRPIPYIIYGPPGTGKTVTVVEAILQVFMLCPRSRILVATPSNSSADLIAHRLHESGRVGVGELVRLNAFSRNVDTMPETIQPYCMTCDELEKAIRHRILVTTCTTSGKIYTMCLQIGHFTHLFIDEAGQATEPETLVSVGLIRCDSNPGQIILAGDPKQLGPVLMSQHSSSYGLNISLLERLSNNPLYSRNKSFAASGYYNPNLLTKLVRNYRSHPSLLTLPSFMFYENELVSCASVETAEKMAHFSWLPKPGIPLLFHGIRGENYQETDSPSWCNPAEVYHVIRYLQLLLNAKVDPVNVGVITPYRKQVEKIRNFIKSNDLFPFKVGSVEEFQGQERDVIIVSTVRSHEYYVDQDVIQHLGFLRSPKRFNVTVTRAKSLLIVIGNPHLLIHDEHWGPFLKHCAQLGAYTGCDLPDL</sequence>
<keyword evidence="4" id="KW-0963">Cytoplasm</keyword>
<keyword evidence="9" id="KW-0694">RNA-binding</keyword>
<keyword evidence="10" id="KW-0943">RNA-mediated gene silencing</keyword>
<dbReference type="InterPro" id="IPR041679">
    <property type="entry name" value="DNA2/NAM7-like_C"/>
</dbReference>
<evidence type="ECO:0000256" key="2">
    <source>
        <dbReference type="ARBA" id="ARBA00005601"/>
    </source>
</evidence>
<protein>
    <recommendedName>
        <fullName evidence="3">RNA helicase</fullName>
        <ecNumber evidence="3">3.6.4.13</ecNumber>
    </recommendedName>
</protein>
<gene>
    <name evidence="15" type="ORF">DGAL_LOCUS872</name>
</gene>
<evidence type="ECO:0000259" key="13">
    <source>
        <dbReference type="Pfam" id="PF13087"/>
    </source>
</evidence>
<evidence type="ECO:0000313" key="15">
    <source>
        <dbReference type="EMBL" id="CAH0098770.1"/>
    </source>
</evidence>
<keyword evidence="6" id="KW-0378">Hydrolase</keyword>
<dbReference type="InterPro" id="IPR027417">
    <property type="entry name" value="P-loop_NTPase"/>
</dbReference>